<dbReference type="Pfam" id="PF00512">
    <property type="entry name" value="HisKA"/>
    <property type="match status" value="1"/>
</dbReference>
<evidence type="ECO:0000259" key="8">
    <source>
        <dbReference type="PROSITE" id="PS50110"/>
    </source>
</evidence>
<dbReference type="EC" id="2.7.13.3" evidence="2"/>
<keyword evidence="3 6" id="KW-0597">Phosphoprotein</keyword>
<dbReference type="SUPFAM" id="SSF55874">
    <property type="entry name" value="ATPase domain of HSP90 chaperone/DNA topoisomerase II/histidine kinase"/>
    <property type="match status" value="1"/>
</dbReference>
<feature type="modified residue" description="4-aspartylphosphate" evidence="6">
    <location>
        <position position="80"/>
    </location>
</feature>
<evidence type="ECO:0000256" key="4">
    <source>
        <dbReference type="ARBA" id="ARBA00022679"/>
    </source>
</evidence>
<dbReference type="SUPFAM" id="SSF55781">
    <property type="entry name" value="GAF domain-like"/>
    <property type="match status" value="1"/>
</dbReference>
<dbReference type="PANTHER" id="PTHR43047:SF72">
    <property type="entry name" value="OSMOSENSING HISTIDINE PROTEIN KINASE SLN1"/>
    <property type="match status" value="1"/>
</dbReference>
<reference evidence="9" key="2">
    <citation type="journal article" date="2021" name="Microbiome">
        <title>Successional dynamics and alternative stable states in a saline activated sludge microbial community over 9 years.</title>
        <authorList>
            <person name="Wang Y."/>
            <person name="Ye J."/>
            <person name="Ju F."/>
            <person name="Liu L."/>
            <person name="Boyd J.A."/>
            <person name="Deng Y."/>
            <person name="Parks D.H."/>
            <person name="Jiang X."/>
            <person name="Yin X."/>
            <person name="Woodcroft B.J."/>
            <person name="Tyson G.W."/>
            <person name="Hugenholtz P."/>
            <person name="Polz M.F."/>
            <person name="Zhang T."/>
        </authorList>
    </citation>
    <scope>NUCLEOTIDE SEQUENCE</scope>
    <source>
        <strain evidence="9">HKST-UBA02</strain>
    </source>
</reference>
<dbReference type="AlphaFoldDB" id="A0A956NGP9"/>
<protein>
    <recommendedName>
        <fullName evidence="2">histidine kinase</fullName>
        <ecNumber evidence="2">2.7.13.3</ecNumber>
    </recommendedName>
</protein>
<comment type="caution">
    <text evidence="9">The sequence shown here is derived from an EMBL/GenBank/DDBJ whole genome shotgun (WGS) entry which is preliminary data.</text>
</comment>
<dbReference type="SUPFAM" id="SSF47384">
    <property type="entry name" value="Homodimeric domain of signal transducing histidine kinase"/>
    <property type="match status" value="1"/>
</dbReference>
<evidence type="ECO:0000259" key="7">
    <source>
        <dbReference type="PROSITE" id="PS50109"/>
    </source>
</evidence>
<evidence type="ECO:0000313" key="10">
    <source>
        <dbReference type="Proteomes" id="UP000739538"/>
    </source>
</evidence>
<dbReference type="SUPFAM" id="SSF52172">
    <property type="entry name" value="CheY-like"/>
    <property type="match status" value="1"/>
</dbReference>
<accession>A0A956NGP9</accession>
<sequence>MSQPQAALEGFQPTSQYVICIDDDQDFLSSLEIFLPDAINEARGPDVWYRFLFSSDPQDALALLQELQDDGAVVAMIVCDQKMPGMLGTELLARAKAVCDAVRVLLTGHAGMESAIVAINEGLLDRYLTKPIDNQHEFVLTLSHLLHRFELDQTVASQNQALQSLYDFSDRINALRSYEETARFLAAFAKEAIGCHCVKLFLWKGSVLELVTSLGDGPGGGGDVPDPACIDSATFEGEFPGVDPGRRATDAFPYRPHLFGPEGTRDGLVACLVHSDGPVGVIIAFGREDGTSFGPSDRKILACIANTGAIALRNQQGRLRLQGLLEDAQHRSRELAEAKRRAETLDRLKSDFLTFISHELRTPLAQISAVSLIEPSGGPENRELLAAVQSGYDRLETLVLQGLDYFESLALDGIAKAGAVDLVDVVRSTSDRIAVDSAATEWVLPDGPCFVRFLESRLAQVVSILLDNAIKFSPGEKQIRTEVQRGDGVVSLTVRDQGVGFSHAVGEQLLRPFTVGNIRNHSRGSALSLAKATALVEAFGGTIEARSPGEGCGAAFSITLPTLEAEEAA</sequence>
<keyword evidence="5" id="KW-0418">Kinase</keyword>
<dbReference type="InterPro" id="IPR004358">
    <property type="entry name" value="Sig_transdc_His_kin-like_C"/>
</dbReference>
<dbReference type="InterPro" id="IPR001789">
    <property type="entry name" value="Sig_transdc_resp-reg_receiver"/>
</dbReference>
<name>A0A956NGP9_UNCEI</name>
<evidence type="ECO:0000256" key="5">
    <source>
        <dbReference type="ARBA" id="ARBA00022777"/>
    </source>
</evidence>
<evidence type="ECO:0000256" key="3">
    <source>
        <dbReference type="ARBA" id="ARBA00022553"/>
    </source>
</evidence>
<dbReference type="EMBL" id="JAGQHS010000081">
    <property type="protein sequence ID" value="MCA9757095.1"/>
    <property type="molecule type" value="Genomic_DNA"/>
</dbReference>
<dbReference type="Gene3D" id="3.30.450.40">
    <property type="match status" value="1"/>
</dbReference>
<dbReference type="Pfam" id="PF00072">
    <property type="entry name" value="Response_reg"/>
    <property type="match status" value="1"/>
</dbReference>
<dbReference type="CDD" id="cd00082">
    <property type="entry name" value="HisKA"/>
    <property type="match status" value="1"/>
</dbReference>
<dbReference type="PROSITE" id="PS50110">
    <property type="entry name" value="RESPONSE_REGULATORY"/>
    <property type="match status" value="1"/>
</dbReference>
<dbReference type="Gene3D" id="3.40.50.2300">
    <property type="match status" value="1"/>
</dbReference>
<dbReference type="GO" id="GO:0009927">
    <property type="term" value="F:histidine phosphotransfer kinase activity"/>
    <property type="evidence" value="ECO:0007669"/>
    <property type="project" value="TreeGrafter"/>
</dbReference>
<organism evidence="9 10">
    <name type="scientific">Eiseniibacteriota bacterium</name>
    <dbReference type="NCBI Taxonomy" id="2212470"/>
    <lineage>
        <taxon>Bacteria</taxon>
        <taxon>Candidatus Eiseniibacteriota</taxon>
    </lineage>
</organism>
<keyword evidence="4" id="KW-0808">Transferase</keyword>
<dbReference type="PANTHER" id="PTHR43047">
    <property type="entry name" value="TWO-COMPONENT HISTIDINE PROTEIN KINASE"/>
    <property type="match status" value="1"/>
</dbReference>
<dbReference type="InterPro" id="IPR003661">
    <property type="entry name" value="HisK_dim/P_dom"/>
</dbReference>
<dbReference type="PROSITE" id="PS50109">
    <property type="entry name" value="HIS_KIN"/>
    <property type="match status" value="1"/>
</dbReference>
<evidence type="ECO:0000256" key="2">
    <source>
        <dbReference type="ARBA" id="ARBA00012438"/>
    </source>
</evidence>
<dbReference type="InterPro" id="IPR036890">
    <property type="entry name" value="HATPase_C_sf"/>
</dbReference>
<dbReference type="InterPro" id="IPR011006">
    <property type="entry name" value="CheY-like_superfamily"/>
</dbReference>
<dbReference type="SMART" id="SM00387">
    <property type="entry name" value="HATPase_c"/>
    <property type="match status" value="1"/>
</dbReference>
<dbReference type="GO" id="GO:0005886">
    <property type="term" value="C:plasma membrane"/>
    <property type="evidence" value="ECO:0007669"/>
    <property type="project" value="TreeGrafter"/>
</dbReference>
<reference evidence="9" key="1">
    <citation type="submission" date="2020-04" db="EMBL/GenBank/DDBJ databases">
        <authorList>
            <person name="Zhang T."/>
        </authorList>
    </citation>
    <scope>NUCLEOTIDE SEQUENCE</scope>
    <source>
        <strain evidence="9">HKST-UBA02</strain>
    </source>
</reference>
<dbReference type="PRINTS" id="PR00344">
    <property type="entry name" value="BCTRLSENSOR"/>
</dbReference>
<evidence type="ECO:0000256" key="6">
    <source>
        <dbReference type="PROSITE-ProRule" id="PRU00169"/>
    </source>
</evidence>
<comment type="catalytic activity">
    <reaction evidence="1">
        <text>ATP + protein L-histidine = ADP + protein N-phospho-L-histidine.</text>
        <dbReference type="EC" id="2.7.13.3"/>
    </reaction>
</comment>
<dbReference type="Gene3D" id="1.10.287.130">
    <property type="match status" value="1"/>
</dbReference>
<dbReference type="Pfam" id="PF02518">
    <property type="entry name" value="HATPase_c"/>
    <property type="match status" value="1"/>
</dbReference>
<dbReference type="Gene3D" id="3.30.565.10">
    <property type="entry name" value="Histidine kinase-like ATPase, C-terminal domain"/>
    <property type="match status" value="1"/>
</dbReference>
<gene>
    <name evidence="9" type="ORF">KDA27_14925</name>
</gene>
<feature type="domain" description="Response regulatory" evidence="8">
    <location>
        <begin position="17"/>
        <end position="145"/>
    </location>
</feature>
<dbReference type="SMART" id="SM00388">
    <property type="entry name" value="HisKA"/>
    <property type="match status" value="1"/>
</dbReference>
<dbReference type="GO" id="GO:0000155">
    <property type="term" value="F:phosphorelay sensor kinase activity"/>
    <property type="evidence" value="ECO:0007669"/>
    <property type="project" value="InterPro"/>
</dbReference>
<dbReference type="Proteomes" id="UP000739538">
    <property type="component" value="Unassembled WGS sequence"/>
</dbReference>
<proteinExistence type="predicted"/>
<evidence type="ECO:0000313" key="9">
    <source>
        <dbReference type="EMBL" id="MCA9757095.1"/>
    </source>
</evidence>
<dbReference type="InterPro" id="IPR003594">
    <property type="entry name" value="HATPase_dom"/>
</dbReference>
<evidence type="ECO:0000256" key="1">
    <source>
        <dbReference type="ARBA" id="ARBA00000085"/>
    </source>
</evidence>
<dbReference type="SMART" id="SM00448">
    <property type="entry name" value="REC"/>
    <property type="match status" value="1"/>
</dbReference>
<dbReference type="InterPro" id="IPR005467">
    <property type="entry name" value="His_kinase_dom"/>
</dbReference>
<dbReference type="InterPro" id="IPR036097">
    <property type="entry name" value="HisK_dim/P_sf"/>
</dbReference>
<feature type="domain" description="Histidine kinase" evidence="7">
    <location>
        <begin position="355"/>
        <end position="564"/>
    </location>
</feature>
<dbReference type="InterPro" id="IPR029016">
    <property type="entry name" value="GAF-like_dom_sf"/>
</dbReference>